<evidence type="ECO:0000256" key="4">
    <source>
        <dbReference type="ARBA" id="ARBA00005420"/>
    </source>
</evidence>
<evidence type="ECO:0000256" key="3">
    <source>
        <dbReference type="ARBA" id="ARBA00005189"/>
    </source>
</evidence>
<feature type="chain" id="PRO_5044198101" description="diacylglycerol O-acyltransferase" evidence="15">
    <location>
        <begin position="21"/>
        <end position="284"/>
    </location>
</feature>
<dbReference type="EC" id="2.3.1.20" evidence="5"/>
<evidence type="ECO:0000256" key="7">
    <source>
        <dbReference type="ARBA" id="ARBA00022679"/>
    </source>
</evidence>
<keyword evidence="17" id="KW-1185">Reference proteome</keyword>
<name>A0A0D3HYY1_EMIH1</name>
<dbReference type="Proteomes" id="UP000013827">
    <property type="component" value="Unassembled WGS sequence"/>
</dbReference>
<sequence>MPDLGTLCLAEMAFFSLDLAALPDELYDDAVPDEKWFDRAQKVGPGGFAAGSLSAVSPLALGPHLERIINIPLYLTLNWLPFVLPLASAGWYVFTERNNQKYLSMRVVWPASFEQIRGSQHCIFAAIPHGAAPLGITCYPLWSRLGGALCHWTTAPVVLQIPLVGYVLRTIGYIPAKGKEMSKALERRESVGVVLDGIAGMFQSDERVEKAWVKKRKAIVAIALKAGLVAVCTALGAPIEYHAPIEPSKQLVDEYHAKLLDGYTLLFEQHKAAFGWGQKELKFV</sequence>
<dbReference type="eggNOG" id="KOG0831">
    <property type="taxonomic scope" value="Eukaryota"/>
</dbReference>
<keyword evidence="7" id="KW-0808">Transferase</keyword>
<evidence type="ECO:0000313" key="16">
    <source>
        <dbReference type="EnsemblProtists" id="EOD04216"/>
    </source>
</evidence>
<dbReference type="RefSeq" id="XP_005756645.1">
    <property type="nucleotide sequence ID" value="XM_005756588.1"/>
</dbReference>
<feature type="signal peptide" evidence="15">
    <location>
        <begin position="1"/>
        <end position="20"/>
    </location>
</feature>
<evidence type="ECO:0000256" key="9">
    <source>
        <dbReference type="ARBA" id="ARBA00022798"/>
    </source>
</evidence>
<keyword evidence="14" id="KW-0012">Acyltransferase</keyword>
<dbReference type="GeneID" id="17250385"/>
<keyword evidence="15" id="KW-0732">Signal</keyword>
<evidence type="ECO:0000256" key="5">
    <source>
        <dbReference type="ARBA" id="ARBA00013244"/>
    </source>
</evidence>
<keyword evidence="9" id="KW-0319">Glycerol metabolism</keyword>
<comment type="subcellular location">
    <subcellularLocation>
        <location evidence="1">Endoplasmic reticulum membrane</location>
        <topology evidence="1">Multi-pass membrane protein</topology>
    </subcellularLocation>
</comment>
<evidence type="ECO:0000256" key="10">
    <source>
        <dbReference type="ARBA" id="ARBA00022824"/>
    </source>
</evidence>
<accession>A0A0D3HYY1</accession>
<evidence type="ECO:0000256" key="8">
    <source>
        <dbReference type="ARBA" id="ARBA00022692"/>
    </source>
</evidence>
<evidence type="ECO:0000256" key="15">
    <source>
        <dbReference type="SAM" id="SignalP"/>
    </source>
</evidence>
<dbReference type="KEGG" id="ehx:EMIHUDRAFT_221311"/>
<comment type="pathway">
    <text evidence="2">Glycerolipid metabolism; triacylglycerol biosynthesis.</text>
</comment>
<dbReference type="GO" id="GO:0005789">
    <property type="term" value="C:endoplasmic reticulum membrane"/>
    <property type="evidence" value="ECO:0007669"/>
    <property type="project" value="UniProtKB-SubCell"/>
</dbReference>
<evidence type="ECO:0000256" key="14">
    <source>
        <dbReference type="ARBA" id="ARBA00023315"/>
    </source>
</evidence>
<dbReference type="EnsemblProtists" id="EOD04216">
    <property type="protein sequence ID" value="EOD04216"/>
    <property type="gene ID" value="EMIHUDRAFT_221311"/>
</dbReference>
<dbReference type="AlphaFoldDB" id="A0A0D3HYY1"/>
<keyword evidence="13" id="KW-0472">Membrane</keyword>
<reference evidence="16" key="2">
    <citation type="submission" date="2024-10" db="UniProtKB">
        <authorList>
            <consortium name="EnsemblProtists"/>
        </authorList>
    </citation>
    <scope>IDENTIFICATION</scope>
</reference>
<evidence type="ECO:0000256" key="1">
    <source>
        <dbReference type="ARBA" id="ARBA00004477"/>
    </source>
</evidence>
<dbReference type="PaxDb" id="2903-EOD04216"/>
<dbReference type="GO" id="GO:0019432">
    <property type="term" value="P:triglyceride biosynthetic process"/>
    <property type="evidence" value="ECO:0007669"/>
    <property type="project" value="TreeGrafter"/>
</dbReference>
<evidence type="ECO:0000313" key="17">
    <source>
        <dbReference type="Proteomes" id="UP000013827"/>
    </source>
</evidence>
<organism evidence="16 17">
    <name type="scientific">Emiliania huxleyi (strain CCMP1516)</name>
    <dbReference type="NCBI Taxonomy" id="280463"/>
    <lineage>
        <taxon>Eukaryota</taxon>
        <taxon>Haptista</taxon>
        <taxon>Haptophyta</taxon>
        <taxon>Prymnesiophyceae</taxon>
        <taxon>Isochrysidales</taxon>
        <taxon>Noelaerhabdaceae</taxon>
        <taxon>Emiliania</taxon>
    </lineage>
</organism>
<comment type="similarity">
    <text evidence="4">Belongs to the diacylglycerol acyltransferase family.</text>
</comment>
<dbReference type="PANTHER" id="PTHR12317:SF0">
    <property type="entry name" value="ACYLTRANSFERASE"/>
    <property type="match status" value="1"/>
</dbReference>
<keyword evidence="12" id="KW-0443">Lipid metabolism</keyword>
<protein>
    <recommendedName>
        <fullName evidence="5">diacylglycerol O-acyltransferase</fullName>
        <ecNumber evidence="5">2.3.1.20</ecNumber>
    </recommendedName>
</protein>
<evidence type="ECO:0000256" key="11">
    <source>
        <dbReference type="ARBA" id="ARBA00022989"/>
    </source>
</evidence>
<keyword evidence="10" id="KW-0256">Endoplasmic reticulum</keyword>
<dbReference type="GO" id="GO:0006071">
    <property type="term" value="P:glycerol metabolic process"/>
    <property type="evidence" value="ECO:0007669"/>
    <property type="project" value="UniProtKB-KW"/>
</dbReference>
<evidence type="ECO:0000256" key="2">
    <source>
        <dbReference type="ARBA" id="ARBA00004771"/>
    </source>
</evidence>
<keyword evidence="8" id="KW-0812">Transmembrane</keyword>
<dbReference type="PANTHER" id="PTHR12317">
    <property type="entry name" value="DIACYLGLYCEROL O-ACYLTRANSFERASE"/>
    <property type="match status" value="1"/>
</dbReference>
<comment type="pathway">
    <text evidence="3">Lipid metabolism.</text>
</comment>
<dbReference type="Pfam" id="PF03982">
    <property type="entry name" value="DAGAT"/>
    <property type="match status" value="1"/>
</dbReference>
<evidence type="ECO:0000256" key="12">
    <source>
        <dbReference type="ARBA" id="ARBA00023098"/>
    </source>
</evidence>
<dbReference type="InterPro" id="IPR007130">
    <property type="entry name" value="DAGAT"/>
</dbReference>
<dbReference type="GO" id="GO:0004144">
    <property type="term" value="F:diacylglycerol O-acyltransferase activity"/>
    <property type="evidence" value="ECO:0007669"/>
    <property type="project" value="UniProtKB-EC"/>
</dbReference>
<keyword evidence="6" id="KW-0444">Lipid biosynthesis</keyword>
<reference evidence="17" key="1">
    <citation type="journal article" date="2013" name="Nature">
        <title>Pan genome of the phytoplankton Emiliania underpins its global distribution.</title>
        <authorList>
            <person name="Read B.A."/>
            <person name="Kegel J."/>
            <person name="Klute M.J."/>
            <person name="Kuo A."/>
            <person name="Lefebvre S.C."/>
            <person name="Maumus F."/>
            <person name="Mayer C."/>
            <person name="Miller J."/>
            <person name="Monier A."/>
            <person name="Salamov A."/>
            <person name="Young J."/>
            <person name="Aguilar M."/>
            <person name="Claverie J.M."/>
            <person name="Frickenhaus S."/>
            <person name="Gonzalez K."/>
            <person name="Herman E.K."/>
            <person name="Lin Y.C."/>
            <person name="Napier J."/>
            <person name="Ogata H."/>
            <person name="Sarno A.F."/>
            <person name="Shmutz J."/>
            <person name="Schroeder D."/>
            <person name="de Vargas C."/>
            <person name="Verret F."/>
            <person name="von Dassow P."/>
            <person name="Valentin K."/>
            <person name="Van de Peer Y."/>
            <person name="Wheeler G."/>
            <person name="Dacks J.B."/>
            <person name="Delwiche C.F."/>
            <person name="Dyhrman S.T."/>
            <person name="Glockner G."/>
            <person name="John U."/>
            <person name="Richards T."/>
            <person name="Worden A.Z."/>
            <person name="Zhang X."/>
            <person name="Grigoriev I.V."/>
            <person name="Allen A.E."/>
            <person name="Bidle K."/>
            <person name="Borodovsky M."/>
            <person name="Bowler C."/>
            <person name="Brownlee C."/>
            <person name="Cock J.M."/>
            <person name="Elias M."/>
            <person name="Gladyshev V.N."/>
            <person name="Groth M."/>
            <person name="Guda C."/>
            <person name="Hadaegh A."/>
            <person name="Iglesias-Rodriguez M.D."/>
            <person name="Jenkins J."/>
            <person name="Jones B.M."/>
            <person name="Lawson T."/>
            <person name="Leese F."/>
            <person name="Lindquist E."/>
            <person name="Lobanov A."/>
            <person name="Lomsadze A."/>
            <person name="Malik S.B."/>
            <person name="Marsh M.E."/>
            <person name="Mackinder L."/>
            <person name="Mock T."/>
            <person name="Mueller-Roeber B."/>
            <person name="Pagarete A."/>
            <person name="Parker M."/>
            <person name="Probert I."/>
            <person name="Quesneville H."/>
            <person name="Raines C."/>
            <person name="Rensing S.A."/>
            <person name="Riano-Pachon D.M."/>
            <person name="Richier S."/>
            <person name="Rokitta S."/>
            <person name="Shiraiwa Y."/>
            <person name="Soanes D.M."/>
            <person name="van der Giezen M."/>
            <person name="Wahlund T.M."/>
            <person name="Williams B."/>
            <person name="Wilson W."/>
            <person name="Wolfe G."/>
            <person name="Wurch L.L."/>
        </authorList>
    </citation>
    <scope>NUCLEOTIDE SEQUENCE</scope>
</reference>
<dbReference type="HOGENOM" id="CLU_981548_0_0_1"/>
<evidence type="ECO:0000256" key="13">
    <source>
        <dbReference type="ARBA" id="ARBA00023136"/>
    </source>
</evidence>
<evidence type="ECO:0000256" key="6">
    <source>
        <dbReference type="ARBA" id="ARBA00022516"/>
    </source>
</evidence>
<keyword evidence="11" id="KW-1133">Transmembrane helix</keyword>
<proteinExistence type="inferred from homology"/>